<dbReference type="PANTHER" id="PTHR30469:SF36">
    <property type="entry name" value="BLL3903 PROTEIN"/>
    <property type="match status" value="1"/>
</dbReference>
<comment type="similarity">
    <text evidence="2">Belongs to the membrane fusion protein (MFP) (TC 8.A.1) family.</text>
</comment>
<dbReference type="EMBL" id="PTRA01000001">
    <property type="protein sequence ID" value="PQA58829.1"/>
    <property type="molecule type" value="Genomic_DNA"/>
</dbReference>
<name>A0A2S7IMF4_9BACT</name>
<evidence type="ECO:0000259" key="5">
    <source>
        <dbReference type="Pfam" id="PF25876"/>
    </source>
</evidence>
<evidence type="ECO:0000313" key="9">
    <source>
        <dbReference type="EMBL" id="PQA58829.1"/>
    </source>
</evidence>
<dbReference type="InterPro" id="IPR058624">
    <property type="entry name" value="MdtA-like_HH"/>
</dbReference>
<reference evidence="10" key="1">
    <citation type="submission" date="2018-02" db="EMBL/GenBank/DDBJ databases">
        <title>Genome sequencing of Solimonas sp. HR-BB.</title>
        <authorList>
            <person name="Lee Y."/>
            <person name="Jeon C.O."/>
        </authorList>
    </citation>
    <scope>NUCLEOTIDE SEQUENCE [LARGE SCALE GENOMIC DNA]</scope>
    <source>
        <strain evidence="10">HR-U</strain>
    </source>
</reference>
<dbReference type="InterPro" id="IPR058792">
    <property type="entry name" value="Beta-barrel_RND_2"/>
</dbReference>
<dbReference type="Pfam" id="PF25967">
    <property type="entry name" value="RND-MFP_C"/>
    <property type="match status" value="1"/>
</dbReference>
<dbReference type="PANTHER" id="PTHR30469">
    <property type="entry name" value="MULTIDRUG RESISTANCE PROTEIN MDTA"/>
    <property type="match status" value="1"/>
</dbReference>
<keyword evidence="3" id="KW-0813">Transport</keyword>
<dbReference type="Pfam" id="PF25954">
    <property type="entry name" value="Beta-barrel_RND_2"/>
    <property type="match status" value="1"/>
</dbReference>
<gene>
    <name evidence="9" type="ORF">C5O19_03980</name>
</gene>
<comment type="caution">
    <text evidence="9">The sequence shown here is derived from an EMBL/GenBank/DDBJ whole genome shotgun (WGS) entry which is preliminary data.</text>
</comment>
<organism evidence="9 10">
    <name type="scientific">Siphonobacter curvatus</name>
    <dbReference type="NCBI Taxonomy" id="2094562"/>
    <lineage>
        <taxon>Bacteria</taxon>
        <taxon>Pseudomonadati</taxon>
        <taxon>Bacteroidota</taxon>
        <taxon>Cytophagia</taxon>
        <taxon>Cytophagales</taxon>
        <taxon>Cytophagaceae</taxon>
        <taxon>Siphonobacter</taxon>
    </lineage>
</organism>
<dbReference type="InterPro" id="IPR058625">
    <property type="entry name" value="MdtA-like_BSH"/>
</dbReference>
<dbReference type="GO" id="GO:1990281">
    <property type="term" value="C:efflux pump complex"/>
    <property type="evidence" value="ECO:0007669"/>
    <property type="project" value="TreeGrafter"/>
</dbReference>
<evidence type="ECO:0000256" key="2">
    <source>
        <dbReference type="ARBA" id="ARBA00009477"/>
    </source>
</evidence>
<sequence length="369" mass="40113">MYLFTNLMKSSSLVRWLLVVVIVGGIGYLVYGKLNRTEKKKAGNERAGGGGGGPARPLSVDGYVVSTEKLSNSIETTGTLQSNEELSLQSEINARVVKIYFKEGQPVPKGALLIKLFDADLSAQVLKVKTQRKLAQKSLERLQYLLEREGVSKQEVDVAQSQVEAYDADLAVANAQLQRTEIRAPFAGKIGLRYVSEGAIVSPTTVIASFQQTNPLKVDFSIPEKYSDVVHIGDGVRFNVASERTEFQGKVYAIEPKIDLTTRTIKLRALVPNANNQLRPGQFAKVNLQLGETPEALLVPSQAIIPGTKDKQVVVSRGGRASFVTVETGTRTDTKVQVVNGIQAGDTVVISGILQIKPDAPLKIRNVKK</sequence>
<accession>A0A2S7IMF4</accession>
<evidence type="ECO:0000256" key="1">
    <source>
        <dbReference type="ARBA" id="ARBA00004196"/>
    </source>
</evidence>
<keyword evidence="10" id="KW-1185">Reference proteome</keyword>
<dbReference type="GO" id="GO:0015562">
    <property type="term" value="F:efflux transmembrane transporter activity"/>
    <property type="evidence" value="ECO:0007669"/>
    <property type="project" value="TreeGrafter"/>
</dbReference>
<feature type="domain" description="Multidrug resistance protein MdtA-like barrel-sandwich hybrid" evidence="6">
    <location>
        <begin position="87"/>
        <end position="202"/>
    </location>
</feature>
<proteinExistence type="inferred from homology"/>
<feature type="transmembrane region" description="Helical" evidence="4">
    <location>
        <begin position="12"/>
        <end position="31"/>
    </location>
</feature>
<dbReference type="Gene3D" id="2.40.50.100">
    <property type="match status" value="1"/>
</dbReference>
<comment type="subcellular location">
    <subcellularLocation>
        <location evidence="1">Cell envelope</location>
    </subcellularLocation>
</comment>
<keyword evidence="4" id="KW-0472">Membrane</keyword>
<dbReference type="SUPFAM" id="SSF111369">
    <property type="entry name" value="HlyD-like secretion proteins"/>
    <property type="match status" value="1"/>
</dbReference>
<evidence type="ECO:0000259" key="8">
    <source>
        <dbReference type="Pfam" id="PF25967"/>
    </source>
</evidence>
<evidence type="ECO:0000256" key="3">
    <source>
        <dbReference type="ARBA" id="ARBA00022448"/>
    </source>
</evidence>
<dbReference type="InterPro" id="IPR058627">
    <property type="entry name" value="MdtA-like_C"/>
</dbReference>
<dbReference type="FunFam" id="2.40.30.170:FF:000010">
    <property type="entry name" value="Efflux RND transporter periplasmic adaptor subunit"/>
    <property type="match status" value="1"/>
</dbReference>
<dbReference type="Pfam" id="PF25917">
    <property type="entry name" value="BSH_RND"/>
    <property type="match status" value="1"/>
</dbReference>
<keyword evidence="4" id="KW-1133">Transmembrane helix</keyword>
<dbReference type="OrthoDB" id="9806939at2"/>
<dbReference type="Gene3D" id="1.10.287.470">
    <property type="entry name" value="Helix hairpin bin"/>
    <property type="match status" value="1"/>
</dbReference>
<dbReference type="Gene3D" id="2.40.30.170">
    <property type="match status" value="1"/>
</dbReference>
<evidence type="ECO:0000256" key="4">
    <source>
        <dbReference type="SAM" id="Phobius"/>
    </source>
</evidence>
<evidence type="ECO:0000259" key="6">
    <source>
        <dbReference type="Pfam" id="PF25917"/>
    </source>
</evidence>
<dbReference type="Proteomes" id="UP000239590">
    <property type="component" value="Unassembled WGS sequence"/>
</dbReference>
<dbReference type="NCBIfam" id="TIGR01730">
    <property type="entry name" value="RND_mfp"/>
    <property type="match status" value="1"/>
</dbReference>
<protein>
    <submittedName>
        <fullName evidence="9">Efflux transporter periplasmic adaptor subunit</fullName>
    </submittedName>
</protein>
<feature type="domain" description="Multidrug resistance protein MdtA-like alpha-helical hairpin" evidence="5">
    <location>
        <begin position="120"/>
        <end position="179"/>
    </location>
</feature>
<dbReference type="Gene3D" id="2.40.420.20">
    <property type="match status" value="1"/>
</dbReference>
<dbReference type="InterPro" id="IPR006143">
    <property type="entry name" value="RND_pump_MFP"/>
</dbReference>
<feature type="domain" description="CusB-like beta-barrel" evidence="7">
    <location>
        <begin position="218"/>
        <end position="289"/>
    </location>
</feature>
<evidence type="ECO:0000259" key="7">
    <source>
        <dbReference type="Pfam" id="PF25954"/>
    </source>
</evidence>
<evidence type="ECO:0000313" key="10">
    <source>
        <dbReference type="Proteomes" id="UP000239590"/>
    </source>
</evidence>
<dbReference type="AlphaFoldDB" id="A0A2S7IMF4"/>
<feature type="domain" description="Multidrug resistance protein MdtA-like C-terminal permuted SH3" evidence="8">
    <location>
        <begin position="296"/>
        <end position="353"/>
    </location>
</feature>
<dbReference type="Pfam" id="PF25876">
    <property type="entry name" value="HH_MFP_RND"/>
    <property type="match status" value="1"/>
</dbReference>
<keyword evidence="4" id="KW-0812">Transmembrane</keyword>